<sequence>MKKLTIDSGENKTISAQKYASNNKTKAKTLQQEIKSGKDVTMLLKFFVLKKILEVTDTDAKSN</sequence>
<reference evidence="1" key="1">
    <citation type="journal article" date="2021" name="Genome Biol. Evol.">
        <title>A High-Quality Reference Genome for a Parasitic Bivalve with Doubly Uniparental Inheritance (Bivalvia: Unionida).</title>
        <authorList>
            <person name="Smith C.H."/>
        </authorList>
    </citation>
    <scope>NUCLEOTIDE SEQUENCE</scope>
    <source>
        <strain evidence="1">CHS0354</strain>
    </source>
</reference>
<evidence type="ECO:0000313" key="1">
    <source>
        <dbReference type="EMBL" id="KAK3606718.1"/>
    </source>
</evidence>
<organism evidence="1 2">
    <name type="scientific">Potamilus streckersoni</name>
    <dbReference type="NCBI Taxonomy" id="2493646"/>
    <lineage>
        <taxon>Eukaryota</taxon>
        <taxon>Metazoa</taxon>
        <taxon>Spiralia</taxon>
        <taxon>Lophotrochozoa</taxon>
        <taxon>Mollusca</taxon>
        <taxon>Bivalvia</taxon>
        <taxon>Autobranchia</taxon>
        <taxon>Heteroconchia</taxon>
        <taxon>Palaeoheterodonta</taxon>
        <taxon>Unionida</taxon>
        <taxon>Unionoidea</taxon>
        <taxon>Unionidae</taxon>
        <taxon>Ambleminae</taxon>
        <taxon>Lampsilini</taxon>
        <taxon>Potamilus</taxon>
    </lineage>
</organism>
<protein>
    <submittedName>
        <fullName evidence="1">Uncharacterized protein</fullName>
    </submittedName>
</protein>
<accession>A0AAE0W964</accession>
<dbReference type="AlphaFoldDB" id="A0AAE0W964"/>
<keyword evidence="2" id="KW-1185">Reference proteome</keyword>
<evidence type="ECO:0000313" key="2">
    <source>
        <dbReference type="Proteomes" id="UP001195483"/>
    </source>
</evidence>
<gene>
    <name evidence="1" type="ORF">CHS0354_033068</name>
</gene>
<reference evidence="1" key="2">
    <citation type="journal article" date="2021" name="Genome Biol. Evol.">
        <title>Developing a high-quality reference genome for a parasitic bivalve with doubly uniparental inheritance (Bivalvia: Unionida).</title>
        <authorList>
            <person name="Smith C.H."/>
        </authorList>
    </citation>
    <scope>NUCLEOTIDE SEQUENCE</scope>
    <source>
        <strain evidence="1">CHS0354</strain>
        <tissue evidence="1">Mantle</tissue>
    </source>
</reference>
<comment type="caution">
    <text evidence="1">The sequence shown here is derived from an EMBL/GenBank/DDBJ whole genome shotgun (WGS) entry which is preliminary data.</text>
</comment>
<name>A0AAE0W964_9BIVA</name>
<dbReference type="Proteomes" id="UP001195483">
    <property type="component" value="Unassembled WGS sequence"/>
</dbReference>
<dbReference type="EMBL" id="JAEAOA010001948">
    <property type="protein sequence ID" value="KAK3606718.1"/>
    <property type="molecule type" value="Genomic_DNA"/>
</dbReference>
<proteinExistence type="predicted"/>
<reference evidence="1" key="3">
    <citation type="submission" date="2023-05" db="EMBL/GenBank/DDBJ databases">
        <authorList>
            <person name="Smith C.H."/>
        </authorList>
    </citation>
    <scope>NUCLEOTIDE SEQUENCE</scope>
    <source>
        <strain evidence="1">CHS0354</strain>
        <tissue evidence="1">Mantle</tissue>
    </source>
</reference>